<feature type="binding site" evidence="5">
    <location>
        <position position="338"/>
    </location>
    <ligand>
        <name>substrate</name>
    </ligand>
</feature>
<comment type="pathway">
    <text evidence="5">Amino-acid biosynthesis; L-histidine biosynthesis; L-histidine from 5-phospho-alpha-D-ribose 1-diphosphate: step 9/9.</text>
</comment>
<dbReference type="InterPro" id="IPR012131">
    <property type="entry name" value="Hstdl_DH"/>
</dbReference>
<feature type="binding site" evidence="5">
    <location>
        <position position="270"/>
    </location>
    <ligand>
        <name>Zn(2+)</name>
        <dbReference type="ChEBI" id="CHEBI:29105"/>
    </ligand>
</feature>
<keyword evidence="2 5" id="KW-0479">Metal-binding</keyword>
<sequence>MNAIAHAEATLAVIDWATLDERRRRDVLARPRPIRDEAQLADVRAILADVRARGDTALRELTLRLDGCDLASFEVDADEFGVAETEIGADVRAAMRNAIAHVERFHAAQVAADIRVDTAPGVRCEQLIRPIGRVGLYAPAGSAPLPSTVWMLAVPARIAGCPDIVLATPPRVDGHADPAILVAARLCGVTRVLKLGGAQAIAALAYGTASVPRCDKLFGPGNAWVTAAKLEVAADPEGAAIDMPAGPSEVLVIADDSADPTFVAADLLAQAEHGADSQVLLVSPSARVLDAVARAVTAQVAELPRREIARAALAHARLIRVRDLAEAVEVSERYAPEHLIVQTRDARTLLPGLSNAGSIFLGAWSPETVGDYCAGPNHVLPTLGFARSFSGVGVDSFVRRVNVQELSAEGLRSIGGDAALLARTERLEAHARAVDLRLDAMTRDTEAATQRASA</sequence>
<dbReference type="PIRSF" id="PIRSF000099">
    <property type="entry name" value="Histidinol_dh"/>
    <property type="match status" value="1"/>
</dbReference>
<evidence type="ECO:0000256" key="6">
    <source>
        <dbReference type="PIRNR" id="PIRNR000099"/>
    </source>
</evidence>
<feature type="active site" description="Proton acceptor" evidence="5">
    <location>
        <position position="338"/>
    </location>
</feature>
<evidence type="ECO:0000313" key="8">
    <source>
        <dbReference type="EMBL" id="GAA0723584.1"/>
    </source>
</evidence>
<dbReference type="CDD" id="cd06572">
    <property type="entry name" value="Histidinol_dh"/>
    <property type="match status" value="1"/>
</dbReference>
<proteinExistence type="inferred from homology"/>
<dbReference type="InterPro" id="IPR022695">
    <property type="entry name" value="Histidinol_DH_monofunct"/>
</dbReference>
<feature type="binding site" evidence="5">
    <location>
        <position position="137"/>
    </location>
    <ligand>
        <name>NAD(+)</name>
        <dbReference type="ChEBI" id="CHEBI:57540"/>
    </ligand>
</feature>
<dbReference type="SUPFAM" id="SSF53720">
    <property type="entry name" value="ALDH-like"/>
    <property type="match status" value="1"/>
</dbReference>
<feature type="binding site" evidence="5">
    <location>
        <position position="430"/>
    </location>
    <ligand>
        <name>Zn(2+)</name>
        <dbReference type="ChEBI" id="CHEBI:29105"/>
    </ligand>
</feature>
<feature type="binding site" evidence="5">
    <location>
        <position position="248"/>
    </location>
    <ligand>
        <name>substrate</name>
    </ligand>
</feature>
<dbReference type="NCBIfam" id="TIGR00069">
    <property type="entry name" value="hisD"/>
    <property type="match status" value="1"/>
</dbReference>
<gene>
    <name evidence="5 8" type="primary">hisD</name>
    <name evidence="8" type="ORF">GCM10009105_35720</name>
</gene>
<feature type="binding site" evidence="5">
    <location>
        <position position="430"/>
    </location>
    <ligand>
        <name>substrate</name>
    </ligand>
</feature>
<feature type="active site" description="Proton acceptor" evidence="5">
    <location>
        <position position="337"/>
    </location>
</feature>
<name>A0ABN1IXV6_9GAMM</name>
<feature type="binding site" evidence="5">
    <location>
        <position position="273"/>
    </location>
    <ligand>
        <name>substrate</name>
    </ligand>
</feature>
<feature type="binding site" evidence="5">
    <location>
        <position position="371"/>
    </location>
    <ligand>
        <name>substrate</name>
    </ligand>
</feature>
<dbReference type="PANTHER" id="PTHR21256">
    <property type="entry name" value="HISTIDINOL DEHYDROGENASE HDH"/>
    <property type="match status" value="1"/>
</dbReference>
<dbReference type="InterPro" id="IPR001692">
    <property type="entry name" value="Histidinol_DH_CS"/>
</dbReference>
<dbReference type="PANTHER" id="PTHR21256:SF2">
    <property type="entry name" value="HISTIDINE BIOSYNTHESIS TRIFUNCTIONAL PROTEIN"/>
    <property type="match status" value="1"/>
</dbReference>
<comment type="similarity">
    <text evidence="1 5 6 7">Belongs to the histidinol dehydrogenase family.</text>
</comment>
<dbReference type="Pfam" id="PF00815">
    <property type="entry name" value="Histidinol_dh"/>
    <property type="match status" value="1"/>
</dbReference>
<reference evidence="8 9" key="1">
    <citation type="journal article" date="2019" name="Int. J. Syst. Evol. Microbiol.">
        <title>The Global Catalogue of Microorganisms (GCM) 10K type strain sequencing project: providing services to taxonomists for standard genome sequencing and annotation.</title>
        <authorList>
            <consortium name="The Broad Institute Genomics Platform"/>
            <consortium name="The Broad Institute Genome Sequencing Center for Infectious Disease"/>
            <person name="Wu L."/>
            <person name="Ma J."/>
        </authorList>
    </citation>
    <scope>NUCLEOTIDE SEQUENCE [LARGE SCALE GENOMIC DNA]</scope>
    <source>
        <strain evidence="8 9">JCM 15421</strain>
    </source>
</reference>
<feature type="binding site" evidence="5">
    <location>
        <position position="425"/>
    </location>
    <ligand>
        <name>substrate</name>
    </ligand>
</feature>
<evidence type="ECO:0000256" key="7">
    <source>
        <dbReference type="RuleBase" id="RU004175"/>
    </source>
</evidence>
<evidence type="ECO:0000313" key="9">
    <source>
        <dbReference type="Proteomes" id="UP001501523"/>
    </source>
</evidence>
<feature type="binding site" evidence="5">
    <location>
        <position position="270"/>
    </location>
    <ligand>
        <name>substrate</name>
    </ligand>
</feature>
<comment type="cofactor">
    <cofactor evidence="5">
        <name>Zn(2+)</name>
        <dbReference type="ChEBI" id="CHEBI:29105"/>
    </cofactor>
    <text evidence="5">Binds 1 zinc ion per subunit.</text>
</comment>
<keyword evidence="9" id="KW-1185">Reference proteome</keyword>
<dbReference type="PRINTS" id="PR00083">
    <property type="entry name" value="HOLDHDRGNASE"/>
</dbReference>
<organism evidence="8 9">
    <name type="scientific">Dokdonella soli</name>
    <dbReference type="NCBI Taxonomy" id="529810"/>
    <lineage>
        <taxon>Bacteria</taxon>
        <taxon>Pseudomonadati</taxon>
        <taxon>Pseudomonadota</taxon>
        <taxon>Gammaproteobacteria</taxon>
        <taxon>Lysobacterales</taxon>
        <taxon>Rhodanobacteraceae</taxon>
        <taxon>Dokdonella</taxon>
    </lineage>
</organism>
<feature type="binding site" evidence="5">
    <location>
        <position position="199"/>
    </location>
    <ligand>
        <name>NAD(+)</name>
        <dbReference type="ChEBI" id="CHEBI:57540"/>
    </ligand>
</feature>
<evidence type="ECO:0000256" key="2">
    <source>
        <dbReference type="ARBA" id="ARBA00022723"/>
    </source>
</evidence>
<feature type="binding site" evidence="5">
    <location>
        <position position="222"/>
    </location>
    <ligand>
        <name>NAD(+)</name>
        <dbReference type="ChEBI" id="CHEBI:57540"/>
    </ligand>
</feature>
<feature type="binding site" evidence="5">
    <location>
        <position position="371"/>
    </location>
    <ligand>
        <name>Zn(2+)</name>
        <dbReference type="ChEBI" id="CHEBI:29105"/>
    </ligand>
</feature>
<accession>A0ABN1IXV6</accession>
<keyword evidence="5" id="KW-0028">Amino-acid biosynthesis</keyword>
<dbReference type="Gene3D" id="3.40.50.1980">
    <property type="entry name" value="Nitrogenase molybdenum iron protein domain"/>
    <property type="match status" value="2"/>
</dbReference>
<keyword evidence="3 5" id="KW-0862">Zinc</keyword>
<dbReference type="Proteomes" id="UP001501523">
    <property type="component" value="Unassembled WGS sequence"/>
</dbReference>
<comment type="function">
    <text evidence="5">Catalyzes the sequential NAD-dependent oxidations of L-histidinol to L-histidinaldehyde and then to L-histidine.</text>
</comment>
<evidence type="ECO:0000256" key="3">
    <source>
        <dbReference type="ARBA" id="ARBA00022833"/>
    </source>
</evidence>
<comment type="catalytic activity">
    <reaction evidence="5">
        <text>L-histidinol + 2 NAD(+) + H2O = L-histidine + 2 NADH + 3 H(+)</text>
        <dbReference type="Rhea" id="RHEA:20641"/>
        <dbReference type="ChEBI" id="CHEBI:15377"/>
        <dbReference type="ChEBI" id="CHEBI:15378"/>
        <dbReference type="ChEBI" id="CHEBI:57540"/>
        <dbReference type="ChEBI" id="CHEBI:57595"/>
        <dbReference type="ChEBI" id="CHEBI:57699"/>
        <dbReference type="ChEBI" id="CHEBI:57945"/>
        <dbReference type="EC" id="1.1.1.23"/>
    </reaction>
</comment>
<protein>
    <recommendedName>
        <fullName evidence="5">Histidinol dehydrogenase</fullName>
        <shortName evidence="5">HDH</shortName>
        <ecNumber evidence="5">1.1.1.23</ecNumber>
    </recommendedName>
</protein>
<dbReference type="HAMAP" id="MF_01024">
    <property type="entry name" value="HisD"/>
    <property type="match status" value="1"/>
</dbReference>
<dbReference type="EC" id="1.1.1.23" evidence="5"/>
<dbReference type="EMBL" id="BAAAEU010000025">
    <property type="protein sequence ID" value="GAA0723584.1"/>
    <property type="molecule type" value="Genomic_DNA"/>
</dbReference>
<dbReference type="RefSeq" id="WP_379988168.1">
    <property type="nucleotide sequence ID" value="NZ_BAAAEU010000025.1"/>
</dbReference>
<feature type="binding site" evidence="5">
    <location>
        <position position="273"/>
    </location>
    <ligand>
        <name>Zn(2+)</name>
        <dbReference type="ChEBI" id="CHEBI:29105"/>
    </ligand>
</feature>
<dbReference type="InterPro" id="IPR016161">
    <property type="entry name" value="Ald_DH/histidinol_DH"/>
</dbReference>
<comment type="caution">
    <text evidence="8">The sequence shown here is derived from an EMBL/GenBank/DDBJ whole genome shotgun (WGS) entry which is preliminary data.</text>
</comment>
<keyword evidence="4 5" id="KW-0560">Oxidoreductase</keyword>
<evidence type="ECO:0000256" key="4">
    <source>
        <dbReference type="ARBA" id="ARBA00023002"/>
    </source>
</evidence>
<evidence type="ECO:0000256" key="5">
    <source>
        <dbReference type="HAMAP-Rule" id="MF_01024"/>
    </source>
</evidence>
<keyword evidence="5" id="KW-0520">NAD</keyword>
<keyword evidence="5" id="KW-0368">Histidine biosynthesis</keyword>
<dbReference type="PROSITE" id="PS00611">
    <property type="entry name" value="HISOL_DEHYDROGENASE"/>
    <property type="match status" value="1"/>
</dbReference>
<evidence type="ECO:0000256" key="1">
    <source>
        <dbReference type="ARBA" id="ARBA00010178"/>
    </source>
</evidence>
<dbReference type="Gene3D" id="1.20.5.1300">
    <property type="match status" value="1"/>
</dbReference>